<evidence type="ECO:0000256" key="2">
    <source>
        <dbReference type="ARBA" id="ARBA00023157"/>
    </source>
</evidence>
<dbReference type="PANTHER" id="PTHR33946">
    <property type="match status" value="1"/>
</dbReference>
<keyword evidence="2" id="KW-1015">Disulfide bond</keyword>
<dbReference type="InterPro" id="IPR003609">
    <property type="entry name" value="Pan_app"/>
</dbReference>
<dbReference type="Gene3D" id="3.50.4.10">
    <property type="entry name" value="Hepatocyte Growth Factor"/>
    <property type="match status" value="4"/>
</dbReference>
<feature type="domain" description="Apple" evidence="3">
    <location>
        <begin position="78"/>
        <end position="144"/>
    </location>
</feature>
<dbReference type="SMART" id="SM00223">
    <property type="entry name" value="APPLE"/>
    <property type="match status" value="4"/>
</dbReference>
<keyword evidence="5" id="KW-1185">Reference proteome</keyword>
<dbReference type="PANTHER" id="PTHR33946:SF4">
    <property type="entry name" value="COAGULATION FACTOR XI"/>
    <property type="match status" value="1"/>
</dbReference>
<dbReference type="InterPro" id="IPR000177">
    <property type="entry name" value="Apple"/>
</dbReference>
<organism evidence="4 5">
    <name type="scientific">Achlya hypogyna</name>
    <name type="common">Oomycete</name>
    <name type="synonym">Protoachlya hypogyna</name>
    <dbReference type="NCBI Taxonomy" id="1202772"/>
    <lineage>
        <taxon>Eukaryota</taxon>
        <taxon>Sar</taxon>
        <taxon>Stramenopiles</taxon>
        <taxon>Oomycota</taxon>
        <taxon>Saprolegniomycetes</taxon>
        <taxon>Saprolegniales</taxon>
        <taxon>Achlyaceae</taxon>
        <taxon>Achlya</taxon>
    </lineage>
</organism>
<protein>
    <recommendedName>
        <fullName evidence="3">Apple domain-containing protein</fullName>
    </recommendedName>
</protein>
<evidence type="ECO:0000256" key="1">
    <source>
        <dbReference type="ARBA" id="ARBA00022737"/>
    </source>
</evidence>
<evidence type="ECO:0000313" key="5">
    <source>
        <dbReference type="Proteomes" id="UP000243579"/>
    </source>
</evidence>
<evidence type="ECO:0000259" key="3">
    <source>
        <dbReference type="SMART" id="SM00223"/>
    </source>
</evidence>
<keyword evidence="1" id="KW-0677">Repeat</keyword>
<dbReference type="EMBL" id="JNBR01000832">
    <property type="protein sequence ID" value="OQR89399.1"/>
    <property type="molecule type" value="Genomic_DNA"/>
</dbReference>
<dbReference type="Pfam" id="PF14295">
    <property type="entry name" value="PAN_4"/>
    <property type="match status" value="4"/>
</dbReference>
<name>A0A1V9YUE0_ACHHY</name>
<dbReference type="AlphaFoldDB" id="A0A1V9YUE0"/>
<accession>A0A1V9YUE0</accession>
<dbReference type="Proteomes" id="UP000243579">
    <property type="component" value="Unassembled WGS sequence"/>
</dbReference>
<proteinExistence type="predicted"/>
<dbReference type="GO" id="GO:0005576">
    <property type="term" value="C:extracellular region"/>
    <property type="evidence" value="ECO:0007669"/>
    <property type="project" value="InterPro"/>
</dbReference>
<dbReference type="GO" id="GO:0006508">
    <property type="term" value="P:proteolysis"/>
    <property type="evidence" value="ECO:0007669"/>
    <property type="project" value="InterPro"/>
</dbReference>
<sequence length="298" mass="32033">MEQDTDYYGNDIANTPRRSADACCADCKATPGCKLYVWNMHNGGTCWLKSKKGARSVYHGAVAGMVDETVTEAPKNQCPPMEQDTDYYGNDIANTPRRSADACCADCKATPGCKVYVWNMHNGGTCWLKSKKGARSVYYGAKAGVIETTPAGVCPPMEKDTDYYGNDIGATARSSADACCADCKATPGCKLYVWNLHNGGTCWLKSKKGHRTTYHGAMAGTVAAAMPTCTTEANTDYYGNDVASVQRTSADACCDDCKSTPGCRVWVWNTHNGGTCWLKSKKGTRSVYHGAVAGSIRD</sequence>
<dbReference type="OrthoDB" id="78172at2759"/>
<dbReference type="CDD" id="cd01100">
    <property type="entry name" value="APPLE_Factor_XI_like"/>
    <property type="match status" value="4"/>
</dbReference>
<feature type="domain" description="Apple" evidence="3">
    <location>
        <begin position="154"/>
        <end position="224"/>
    </location>
</feature>
<comment type="caution">
    <text evidence="4">The sequence shown here is derived from an EMBL/GenBank/DDBJ whole genome shotgun (WGS) entry which is preliminary data.</text>
</comment>
<feature type="domain" description="Apple" evidence="3">
    <location>
        <begin position="229"/>
        <end position="294"/>
    </location>
</feature>
<evidence type="ECO:0000313" key="4">
    <source>
        <dbReference type="EMBL" id="OQR89399.1"/>
    </source>
</evidence>
<feature type="domain" description="Apple" evidence="3">
    <location>
        <begin position="1"/>
        <end position="68"/>
    </location>
</feature>
<reference evidence="4 5" key="1">
    <citation type="journal article" date="2014" name="Genome Biol. Evol.">
        <title>The secreted proteins of Achlya hypogyna and Thraustotheca clavata identify the ancestral oomycete secretome and reveal gene acquisitions by horizontal gene transfer.</title>
        <authorList>
            <person name="Misner I."/>
            <person name="Blouin N."/>
            <person name="Leonard G."/>
            <person name="Richards T.A."/>
            <person name="Lane C.E."/>
        </authorList>
    </citation>
    <scope>NUCLEOTIDE SEQUENCE [LARGE SCALE GENOMIC DNA]</scope>
    <source>
        <strain evidence="4 5">ATCC 48635</strain>
    </source>
</reference>
<gene>
    <name evidence="4" type="ORF">ACHHYP_06309</name>
</gene>